<evidence type="ECO:0008006" key="3">
    <source>
        <dbReference type="Google" id="ProtNLM"/>
    </source>
</evidence>
<evidence type="ECO:0000313" key="1">
    <source>
        <dbReference type="EMBL" id="OQD44488.1"/>
    </source>
</evidence>
<gene>
    <name evidence="1" type="ORF">BUL40_02765</name>
</gene>
<keyword evidence="2" id="KW-1185">Reference proteome</keyword>
<accession>A0A1V6LWI4</accession>
<dbReference type="Proteomes" id="UP000191680">
    <property type="component" value="Unassembled WGS sequence"/>
</dbReference>
<dbReference type="AlphaFoldDB" id="A0A1V6LWI4"/>
<dbReference type="EMBL" id="MTBC01000001">
    <property type="protein sequence ID" value="OQD44488.1"/>
    <property type="molecule type" value="Genomic_DNA"/>
</dbReference>
<dbReference type="OrthoDB" id="1436620at2"/>
<dbReference type="InterPro" id="IPR019619">
    <property type="entry name" value="DUF2490"/>
</dbReference>
<sequence length="227" mass="26559">MIMSGIRFFLLIVLCLLVDLGYGQDFTGYIQPTVALNYKVTPFYSHNFAINSRNFWFKDEESTLKAKQLDLVHFSNLKIMDNQSVTFGVQYRFRSFIDSGENELRLTQQYNYTQKPFIVRFGQRFRTEQRITKSNTVHRFRYRFSVDFPLNGERIDIGEGYLVGNLESLLSIGKHINPEYDQRATLQLGWLLSNSIKFQVGTEYRLEDFTDGKAHILIFISTLNLSL</sequence>
<evidence type="ECO:0000313" key="2">
    <source>
        <dbReference type="Proteomes" id="UP000191680"/>
    </source>
</evidence>
<comment type="caution">
    <text evidence="1">The sequence shown here is derived from an EMBL/GenBank/DDBJ whole genome shotgun (WGS) entry which is preliminary data.</text>
</comment>
<dbReference type="Pfam" id="PF10677">
    <property type="entry name" value="DUF2490"/>
    <property type="match status" value="1"/>
</dbReference>
<organism evidence="1 2">
    <name type="scientific">Croceivirga radicis</name>
    <dbReference type="NCBI Taxonomy" id="1929488"/>
    <lineage>
        <taxon>Bacteria</taxon>
        <taxon>Pseudomonadati</taxon>
        <taxon>Bacteroidota</taxon>
        <taxon>Flavobacteriia</taxon>
        <taxon>Flavobacteriales</taxon>
        <taxon>Flavobacteriaceae</taxon>
        <taxon>Croceivirga</taxon>
    </lineage>
</organism>
<name>A0A1V6LWI4_9FLAO</name>
<reference evidence="1 2" key="1">
    <citation type="submission" date="2016-12" db="EMBL/GenBank/DDBJ databases">
        <authorList>
            <person name="Song W.-J."/>
            <person name="Kurnit D.M."/>
        </authorList>
    </citation>
    <scope>NUCLEOTIDE SEQUENCE [LARGE SCALE GENOMIC DNA]</scope>
    <source>
        <strain evidence="1 2">HSG9</strain>
    </source>
</reference>
<proteinExistence type="predicted"/>
<protein>
    <recommendedName>
        <fullName evidence="3">DUF2490 domain-containing protein</fullName>
    </recommendedName>
</protein>